<feature type="region of interest" description="Disordered" evidence="1">
    <location>
        <begin position="226"/>
        <end position="258"/>
    </location>
</feature>
<keyword evidence="4" id="KW-1185">Reference proteome</keyword>
<accession>A0ABW6IFJ5</accession>
<name>A0ABW6IFJ5_9CYAN</name>
<dbReference type="Proteomes" id="UP001600165">
    <property type="component" value="Unassembled WGS sequence"/>
</dbReference>
<feature type="compositionally biased region" description="Basic and acidic residues" evidence="1">
    <location>
        <begin position="226"/>
        <end position="243"/>
    </location>
</feature>
<feature type="region of interest" description="Disordered" evidence="1">
    <location>
        <begin position="194"/>
        <end position="214"/>
    </location>
</feature>
<dbReference type="EMBL" id="JBHZOL010000075">
    <property type="protein sequence ID" value="MFE4106956.1"/>
    <property type="molecule type" value="Genomic_DNA"/>
</dbReference>
<dbReference type="Pfam" id="PF13699">
    <property type="entry name" value="eCIS_core"/>
    <property type="match status" value="1"/>
</dbReference>
<organism evidence="3 4">
    <name type="scientific">Almyronema epifaneia S1</name>
    <dbReference type="NCBI Taxonomy" id="2991925"/>
    <lineage>
        <taxon>Bacteria</taxon>
        <taxon>Bacillati</taxon>
        <taxon>Cyanobacteriota</taxon>
        <taxon>Cyanophyceae</taxon>
        <taxon>Nodosilineales</taxon>
        <taxon>Nodosilineaceae</taxon>
        <taxon>Almyronema</taxon>
        <taxon>Almyronema epifaneia</taxon>
    </lineage>
</organism>
<gene>
    <name evidence="3" type="ORF">ACFVKH_11745</name>
</gene>
<evidence type="ECO:0000313" key="3">
    <source>
        <dbReference type="EMBL" id="MFE4106956.1"/>
    </source>
</evidence>
<dbReference type="InterPro" id="IPR025295">
    <property type="entry name" value="eCIS_core_dom"/>
</dbReference>
<sequence length="395" mass="42129">MKQRLVSCQRSPVAVSALGLAKSAKPPQPLTSAPTVSHELLSSSAFIIQPQLKVSPPADPSEQEADRIANQIVASSENSAQLTPRAIASPAATPNAMGWGGNVPAVVHDVLRSPGRPLDAETRSWMEARFGASLAQVHIHTDAIAAQSASQLRANAYTVGNHIVFGAAQFAPQTLTGRRLLAHELTHIIQQTSISAARQPGNPPLAAASPPAQTLATEPMQIARQRIEPDRPDPITEPDRAEPLDTGPACSRAKGRGQALPWPRTAFVGERGFAHIPEDGHPGPGGLLVERDSVQIRITARWEEQIPDPSQRPRDQRGRRADSPQYFLSFNGWADDCGSGVGRPASSVQSGNLAIGSEQTVTLRHLRPGRYGLEIAPSTAAPERNRVLVGECEVT</sequence>
<proteinExistence type="predicted"/>
<evidence type="ECO:0000313" key="4">
    <source>
        <dbReference type="Proteomes" id="UP001600165"/>
    </source>
</evidence>
<feature type="region of interest" description="Disordered" evidence="1">
    <location>
        <begin position="301"/>
        <end position="321"/>
    </location>
</feature>
<dbReference type="RefSeq" id="WP_377965209.1">
    <property type="nucleotide sequence ID" value="NZ_JBHZOL010000075.1"/>
</dbReference>
<evidence type="ECO:0000256" key="1">
    <source>
        <dbReference type="SAM" id="MobiDB-lite"/>
    </source>
</evidence>
<reference evidence="3 4" key="1">
    <citation type="submission" date="2024-10" db="EMBL/GenBank/DDBJ databases">
        <authorList>
            <person name="Ratan Roy A."/>
            <person name="Morales Sandoval P.H."/>
            <person name="De Los Santos Villalobos S."/>
            <person name="Chakraborty S."/>
            <person name="Mukherjee J."/>
        </authorList>
    </citation>
    <scope>NUCLEOTIDE SEQUENCE [LARGE SCALE GENOMIC DNA]</scope>
    <source>
        <strain evidence="3 4">S1</strain>
    </source>
</reference>
<evidence type="ECO:0000259" key="2">
    <source>
        <dbReference type="Pfam" id="PF13699"/>
    </source>
</evidence>
<feature type="domain" description="eCIS core" evidence="2">
    <location>
        <begin position="117"/>
        <end position="193"/>
    </location>
</feature>
<feature type="compositionally biased region" description="Basic and acidic residues" evidence="1">
    <location>
        <begin position="311"/>
        <end position="321"/>
    </location>
</feature>
<protein>
    <submittedName>
        <fullName evidence="3">DUF4157 domain-containing protein</fullName>
    </submittedName>
</protein>
<comment type="caution">
    <text evidence="3">The sequence shown here is derived from an EMBL/GenBank/DDBJ whole genome shotgun (WGS) entry which is preliminary data.</text>
</comment>